<name>A0A6I4NPL8_9FLAO</name>
<dbReference type="AlphaFoldDB" id="A0A6I4NPL8"/>
<dbReference type="Pfam" id="PF11153">
    <property type="entry name" value="DUF2931"/>
    <property type="match status" value="1"/>
</dbReference>
<evidence type="ECO:0000313" key="3">
    <source>
        <dbReference type="Proteomes" id="UP000471501"/>
    </source>
</evidence>
<reference evidence="2 3" key="1">
    <citation type="submission" date="2019-12" db="EMBL/GenBank/DDBJ databases">
        <authorList>
            <person name="Kim Y.S."/>
        </authorList>
    </citation>
    <scope>NUCLEOTIDE SEQUENCE [LARGE SCALE GENOMIC DNA]</scope>
    <source>
        <strain evidence="2 3">GA093</strain>
    </source>
</reference>
<dbReference type="EMBL" id="WSTB01000011">
    <property type="protein sequence ID" value="MWB96123.1"/>
    <property type="molecule type" value="Genomic_DNA"/>
</dbReference>
<sequence>MKIYKSYPFFLLLLLSLSCCQPKDKFDWNAGISAPKNYIAGGPFVEYFYKGKSLAGASSNVGINPGWEIRSGGYVGSDKYKEVPDSVAVSWRCGFDLIEYKGGNKLPKDKMVKLFKDGVIDSYGDLKEYSVITAGMAPGGNVTIWMQGGNASTIVQKFKVDSIGKTDKYNSNSVTLWTSKGTEAKGILKYISLHGIPYSVWEKGEKEYNYNFVFCSEGDNKFTVNIGPISKDGSYIFFNQDVEIFPYSKWTHNKIEWKHNLKKGKLPVHTSIQWISYDDKEWYEGELIFPLDFQITFEKFYNKHKTANIVFVMDKIDSSQDYTFGNIWLQSSLNKKKIMKFRLAKLNYKTRKYSVSKYSLPKGFVFPKWEGREPLTFPELDYWQEK</sequence>
<dbReference type="RefSeq" id="WP_160376025.1">
    <property type="nucleotide sequence ID" value="NZ_WSTB01000011.1"/>
</dbReference>
<evidence type="ECO:0000313" key="2">
    <source>
        <dbReference type="EMBL" id="MWB96123.1"/>
    </source>
</evidence>
<comment type="caution">
    <text evidence="2">The sequence shown here is derived from an EMBL/GenBank/DDBJ whole genome shotgun (WGS) entry which is preliminary data.</text>
</comment>
<dbReference type="Proteomes" id="UP000471501">
    <property type="component" value="Unassembled WGS sequence"/>
</dbReference>
<dbReference type="InterPro" id="IPR021326">
    <property type="entry name" value="DUF2931"/>
</dbReference>
<keyword evidence="3" id="KW-1185">Reference proteome</keyword>
<accession>A0A6I4NPL8</accession>
<keyword evidence="1" id="KW-0732">Signal</keyword>
<evidence type="ECO:0000256" key="1">
    <source>
        <dbReference type="SAM" id="SignalP"/>
    </source>
</evidence>
<dbReference type="PROSITE" id="PS51257">
    <property type="entry name" value="PROKAR_LIPOPROTEIN"/>
    <property type="match status" value="1"/>
</dbReference>
<gene>
    <name evidence="2" type="ORF">GON26_17310</name>
</gene>
<proteinExistence type="predicted"/>
<feature type="signal peptide" evidence="1">
    <location>
        <begin position="1"/>
        <end position="20"/>
    </location>
</feature>
<protein>
    <submittedName>
        <fullName evidence="2">DUF2931 family protein</fullName>
    </submittedName>
</protein>
<feature type="chain" id="PRO_5026321995" evidence="1">
    <location>
        <begin position="21"/>
        <end position="386"/>
    </location>
</feature>
<organism evidence="2 3">
    <name type="scientific">Flavobacterium hydrocarbonoxydans</name>
    <dbReference type="NCBI Taxonomy" id="2683249"/>
    <lineage>
        <taxon>Bacteria</taxon>
        <taxon>Pseudomonadati</taxon>
        <taxon>Bacteroidota</taxon>
        <taxon>Flavobacteriia</taxon>
        <taxon>Flavobacteriales</taxon>
        <taxon>Flavobacteriaceae</taxon>
        <taxon>Flavobacterium</taxon>
    </lineage>
</organism>